<gene>
    <name evidence="4" type="primary">vcp_1</name>
    <name evidence="4" type="ORF">Anas_01481</name>
</gene>
<dbReference type="InterPro" id="IPR050168">
    <property type="entry name" value="AAA_ATPase_domain"/>
</dbReference>
<dbReference type="SUPFAM" id="SSF52540">
    <property type="entry name" value="P-loop containing nucleoside triphosphate hydrolases"/>
    <property type="match status" value="1"/>
</dbReference>
<accession>A0A5N5TKI2</accession>
<evidence type="ECO:0000259" key="3">
    <source>
        <dbReference type="Pfam" id="PF00004"/>
    </source>
</evidence>
<dbReference type="PANTHER" id="PTHR23077">
    <property type="entry name" value="AAA-FAMILY ATPASE"/>
    <property type="match status" value="1"/>
</dbReference>
<feature type="non-terminal residue" evidence="4">
    <location>
        <position position="79"/>
    </location>
</feature>
<name>A0A5N5TKI2_9CRUS</name>
<dbReference type="Gene3D" id="3.40.50.300">
    <property type="entry name" value="P-loop containing nucleotide triphosphate hydrolases"/>
    <property type="match status" value="1"/>
</dbReference>
<feature type="domain" description="ATPase AAA-type core" evidence="3">
    <location>
        <begin position="50"/>
        <end position="79"/>
    </location>
</feature>
<evidence type="ECO:0000313" key="4">
    <source>
        <dbReference type="EMBL" id="KAB7506684.1"/>
    </source>
</evidence>
<dbReference type="InterPro" id="IPR003959">
    <property type="entry name" value="ATPase_AAA_core"/>
</dbReference>
<dbReference type="PANTHER" id="PTHR23077:SF27">
    <property type="entry name" value="ATPASE FAMILY GENE 2 PROTEIN HOMOLOG A"/>
    <property type="match status" value="1"/>
</dbReference>
<proteinExistence type="predicted"/>
<keyword evidence="2" id="KW-0067">ATP-binding</keyword>
<dbReference type="OrthoDB" id="6347711at2759"/>
<reference evidence="4 5" key="1">
    <citation type="journal article" date="2019" name="PLoS Biol.">
        <title>Sex chromosomes control vertical transmission of feminizing Wolbachia symbionts in an isopod.</title>
        <authorList>
            <person name="Becking T."/>
            <person name="Chebbi M.A."/>
            <person name="Giraud I."/>
            <person name="Moumen B."/>
            <person name="Laverre T."/>
            <person name="Caubet Y."/>
            <person name="Peccoud J."/>
            <person name="Gilbert C."/>
            <person name="Cordaux R."/>
        </authorList>
    </citation>
    <scope>NUCLEOTIDE SEQUENCE [LARGE SCALE GENOMIC DNA]</scope>
    <source>
        <strain evidence="4">ANa2</strain>
        <tissue evidence="4">Whole body excluding digestive tract and cuticle</tissue>
    </source>
</reference>
<keyword evidence="1" id="KW-0547">Nucleotide-binding</keyword>
<evidence type="ECO:0000256" key="1">
    <source>
        <dbReference type="ARBA" id="ARBA00022741"/>
    </source>
</evidence>
<organism evidence="4 5">
    <name type="scientific">Armadillidium nasatum</name>
    <dbReference type="NCBI Taxonomy" id="96803"/>
    <lineage>
        <taxon>Eukaryota</taxon>
        <taxon>Metazoa</taxon>
        <taxon>Ecdysozoa</taxon>
        <taxon>Arthropoda</taxon>
        <taxon>Crustacea</taxon>
        <taxon>Multicrustacea</taxon>
        <taxon>Malacostraca</taxon>
        <taxon>Eumalacostraca</taxon>
        <taxon>Peracarida</taxon>
        <taxon>Isopoda</taxon>
        <taxon>Oniscidea</taxon>
        <taxon>Crinocheta</taxon>
        <taxon>Armadillidiidae</taxon>
        <taxon>Armadillidium</taxon>
    </lineage>
</organism>
<dbReference type="GO" id="GO:0016887">
    <property type="term" value="F:ATP hydrolysis activity"/>
    <property type="evidence" value="ECO:0007669"/>
    <property type="project" value="InterPro"/>
</dbReference>
<dbReference type="GO" id="GO:0005737">
    <property type="term" value="C:cytoplasm"/>
    <property type="evidence" value="ECO:0007669"/>
    <property type="project" value="TreeGrafter"/>
</dbReference>
<protein>
    <submittedName>
        <fullName evidence="4">Transitional endoplasmic reticulum ATPase</fullName>
    </submittedName>
</protein>
<dbReference type="GO" id="GO:0005524">
    <property type="term" value="F:ATP binding"/>
    <property type="evidence" value="ECO:0007669"/>
    <property type="project" value="UniProtKB-KW"/>
</dbReference>
<evidence type="ECO:0000313" key="5">
    <source>
        <dbReference type="Proteomes" id="UP000326759"/>
    </source>
</evidence>
<dbReference type="Pfam" id="PF00004">
    <property type="entry name" value="AAA"/>
    <property type="match status" value="1"/>
</dbReference>
<dbReference type="InterPro" id="IPR027417">
    <property type="entry name" value="P-loop_NTPase"/>
</dbReference>
<dbReference type="Proteomes" id="UP000326759">
    <property type="component" value="Unassembled WGS sequence"/>
</dbReference>
<sequence length="79" mass="8990">MKSTVPSILRDKDYAAPRVRWEDIFGYEDKKTKLKQIATDVARGDYSKGILFYGPPGCSKTMFAKALATETQFTFFTIK</sequence>
<dbReference type="AlphaFoldDB" id="A0A5N5TKI2"/>
<dbReference type="EMBL" id="SEYY01000707">
    <property type="protein sequence ID" value="KAB7506684.1"/>
    <property type="molecule type" value="Genomic_DNA"/>
</dbReference>
<evidence type="ECO:0000256" key="2">
    <source>
        <dbReference type="ARBA" id="ARBA00022840"/>
    </source>
</evidence>
<keyword evidence="5" id="KW-1185">Reference proteome</keyword>
<comment type="caution">
    <text evidence="4">The sequence shown here is derived from an EMBL/GenBank/DDBJ whole genome shotgun (WGS) entry which is preliminary data.</text>
</comment>